<dbReference type="Proteomes" id="UP000321436">
    <property type="component" value="Unassembled WGS sequence"/>
</dbReference>
<reference evidence="2 3" key="1">
    <citation type="submission" date="2019-07" db="EMBL/GenBank/DDBJ databases">
        <title>Whole genome shotgun sequence of Chitinophaga cymbidii NBRC 109752.</title>
        <authorList>
            <person name="Hosoyama A."/>
            <person name="Uohara A."/>
            <person name="Ohji S."/>
            <person name="Ichikawa N."/>
        </authorList>
    </citation>
    <scope>NUCLEOTIDE SEQUENCE [LARGE SCALE GENOMIC DNA]</scope>
    <source>
        <strain evidence="2 3">NBRC 109752</strain>
    </source>
</reference>
<dbReference type="OrthoDB" id="1122635at2"/>
<evidence type="ECO:0008006" key="4">
    <source>
        <dbReference type="Google" id="ProtNLM"/>
    </source>
</evidence>
<keyword evidence="3" id="KW-1185">Reference proteome</keyword>
<keyword evidence="1" id="KW-0732">Signal</keyword>
<evidence type="ECO:0000313" key="3">
    <source>
        <dbReference type="Proteomes" id="UP000321436"/>
    </source>
</evidence>
<dbReference type="RefSeq" id="WP_146865981.1">
    <property type="nucleotide sequence ID" value="NZ_BKAU01000005.1"/>
</dbReference>
<feature type="signal peptide" evidence="1">
    <location>
        <begin position="1"/>
        <end position="19"/>
    </location>
</feature>
<dbReference type="EMBL" id="BKAU01000005">
    <property type="protein sequence ID" value="GEP97926.1"/>
    <property type="molecule type" value="Genomic_DNA"/>
</dbReference>
<sequence length="198" mass="21118">MKQIMLVCAVLLLSHFAKAQHIESLSNRAGKPSTLGAYGALQGKITAVDGKFAVLTGGYGGVFLNKKILLGAAGYSLANRIDVPGQTDRQWGLWYTGGVFEYVFQSDRLIHWSAGALVGGGGVSQRTGYDKGRDEVHVRSGFAVAEPFINAELNITRYLRVIAGGSWRQTFGTGSRAGITDARLSAPAFHLGIKAGLF</sequence>
<protein>
    <recommendedName>
        <fullName evidence="4">Outer membrane protein beta-barrel domain-containing protein</fullName>
    </recommendedName>
</protein>
<gene>
    <name evidence="2" type="ORF">CCY01nite_41860</name>
</gene>
<accession>A0A512RQF9</accession>
<proteinExistence type="predicted"/>
<organism evidence="2 3">
    <name type="scientific">Chitinophaga cymbidii</name>
    <dbReference type="NCBI Taxonomy" id="1096750"/>
    <lineage>
        <taxon>Bacteria</taxon>
        <taxon>Pseudomonadati</taxon>
        <taxon>Bacteroidota</taxon>
        <taxon>Chitinophagia</taxon>
        <taxon>Chitinophagales</taxon>
        <taxon>Chitinophagaceae</taxon>
        <taxon>Chitinophaga</taxon>
    </lineage>
</organism>
<evidence type="ECO:0000313" key="2">
    <source>
        <dbReference type="EMBL" id="GEP97926.1"/>
    </source>
</evidence>
<dbReference type="AlphaFoldDB" id="A0A512RQF9"/>
<feature type="chain" id="PRO_5022169635" description="Outer membrane protein beta-barrel domain-containing protein" evidence="1">
    <location>
        <begin position="20"/>
        <end position="198"/>
    </location>
</feature>
<evidence type="ECO:0000256" key="1">
    <source>
        <dbReference type="SAM" id="SignalP"/>
    </source>
</evidence>
<comment type="caution">
    <text evidence="2">The sequence shown here is derived from an EMBL/GenBank/DDBJ whole genome shotgun (WGS) entry which is preliminary data.</text>
</comment>
<name>A0A512RQF9_9BACT</name>